<organism evidence="1 2">
    <name type="scientific">Galemys pyrenaicus</name>
    <name type="common">Iberian desman</name>
    <name type="synonym">Pyrenean desman</name>
    <dbReference type="NCBI Taxonomy" id="202257"/>
    <lineage>
        <taxon>Eukaryota</taxon>
        <taxon>Metazoa</taxon>
        <taxon>Chordata</taxon>
        <taxon>Craniata</taxon>
        <taxon>Vertebrata</taxon>
        <taxon>Euteleostomi</taxon>
        <taxon>Mammalia</taxon>
        <taxon>Eutheria</taxon>
        <taxon>Laurasiatheria</taxon>
        <taxon>Eulipotyphla</taxon>
        <taxon>Talpidae</taxon>
        <taxon>Galemys</taxon>
    </lineage>
</organism>
<proteinExistence type="predicted"/>
<protein>
    <submittedName>
        <fullName evidence="1">Uncharacterized protein</fullName>
    </submittedName>
</protein>
<gene>
    <name evidence="1" type="ORF">J0S82_000832</name>
</gene>
<accession>A0A8J6DCE7</accession>
<evidence type="ECO:0000313" key="1">
    <source>
        <dbReference type="EMBL" id="KAG8505192.1"/>
    </source>
</evidence>
<sequence length="51" mass="6023">MDIFDMLFLFCFVFGEGERERWYRYNREVFEDDEHPPGVAFSVRPLSGASG</sequence>
<comment type="caution">
    <text evidence="1">The sequence shown here is derived from an EMBL/GenBank/DDBJ whole genome shotgun (WGS) entry which is preliminary data.</text>
</comment>
<name>A0A8J6DCE7_GALPY</name>
<dbReference type="Proteomes" id="UP000700334">
    <property type="component" value="Unassembled WGS sequence"/>
</dbReference>
<evidence type="ECO:0000313" key="2">
    <source>
        <dbReference type="Proteomes" id="UP000700334"/>
    </source>
</evidence>
<keyword evidence="2" id="KW-1185">Reference proteome</keyword>
<reference evidence="1" key="1">
    <citation type="journal article" date="2021" name="Evol. Appl.">
        <title>The genome of the Pyrenean desman and the effects of bottlenecks and inbreeding on the genomic landscape of an endangered species.</title>
        <authorList>
            <person name="Escoda L."/>
            <person name="Castresana J."/>
        </authorList>
    </citation>
    <scope>NUCLEOTIDE SEQUENCE</scope>
    <source>
        <strain evidence="1">IBE-C5619</strain>
    </source>
</reference>
<dbReference type="AlphaFoldDB" id="A0A8J6DCE7"/>
<dbReference type="EMBL" id="JAGFMF010012268">
    <property type="protein sequence ID" value="KAG8505192.1"/>
    <property type="molecule type" value="Genomic_DNA"/>
</dbReference>